<dbReference type="EMBL" id="JARJBC010000001">
    <property type="protein sequence ID" value="MDF3287812.1"/>
    <property type="molecule type" value="Genomic_DNA"/>
</dbReference>
<protein>
    <submittedName>
        <fullName evidence="2">Uncharacterized protein</fullName>
    </submittedName>
</protein>
<name>A0ABT5ZDB7_9ACTN</name>
<dbReference type="RefSeq" id="WP_276091693.1">
    <property type="nucleotide sequence ID" value="NZ_JARJBC010000001.1"/>
</dbReference>
<keyword evidence="3" id="KW-1185">Reference proteome</keyword>
<gene>
    <name evidence="2" type="ORF">P3G67_00890</name>
</gene>
<evidence type="ECO:0000313" key="2">
    <source>
        <dbReference type="EMBL" id="MDF3287812.1"/>
    </source>
</evidence>
<proteinExistence type="predicted"/>
<accession>A0ABT5ZDB7</accession>
<comment type="caution">
    <text evidence="2">The sequence shown here is derived from an EMBL/GenBank/DDBJ whole genome shotgun (WGS) entry which is preliminary data.</text>
</comment>
<feature type="region of interest" description="Disordered" evidence="1">
    <location>
        <begin position="32"/>
        <end position="55"/>
    </location>
</feature>
<sequence>MRRYRYSGRNPADAHTPQDFAELTVSMPRPTGCGLPADHASGNCQTNQPKALAFG</sequence>
<reference evidence="2 3" key="1">
    <citation type="submission" date="2023-03" db="EMBL/GenBank/DDBJ databases">
        <title>Draft genome sequence of Streptomyces sp. RB6PN23 isolated from peat swamp forest in Thailand.</title>
        <authorList>
            <person name="Klaysubun C."/>
            <person name="Duangmal K."/>
        </authorList>
    </citation>
    <scope>NUCLEOTIDE SEQUENCE [LARGE SCALE GENOMIC DNA]</scope>
    <source>
        <strain evidence="2 3">RB6PN23</strain>
    </source>
</reference>
<evidence type="ECO:0000313" key="3">
    <source>
        <dbReference type="Proteomes" id="UP001216579"/>
    </source>
</evidence>
<evidence type="ECO:0000256" key="1">
    <source>
        <dbReference type="SAM" id="MobiDB-lite"/>
    </source>
</evidence>
<dbReference type="Proteomes" id="UP001216579">
    <property type="component" value="Unassembled WGS sequence"/>
</dbReference>
<organism evidence="2 3">
    <name type="scientific">Streptomyces silvisoli</name>
    <dbReference type="NCBI Taxonomy" id="3034235"/>
    <lineage>
        <taxon>Bacteria</taxon>
        <taxon>Bacillati</taxon>
        <taxon>Actinomycetota</taxon>
        <taxon>Actinomycetes</taxon>
        <taxon>Kitasatosporales</taxon>
        <taxon>Streptomycetaceae</taxon>
        <taxon>Streptomyces</taxon>
    </lineage>
</organism>